<dbReference type="AlphaFoldDB" id="A0AAD9GNZ1"/>
<dbReference type="SMART" id="SM00847">
    <property type="entry name" value="HA2"/>
    <property type="match status" value="1"/>
</dbReference>
<keyword evidence="3 7" id="KW-0347">Helicase</keyword>
<dbReference type="Proteomes" id="UP001259832">
    <property type="component" value="Unassembled WGS sequence"/>
</dbReference>
<dbReference type="InterPro" id="IPR001650">
    <property type="entry name" value="Helicase_C-like"/>
</dbReference>
<dbReference type="GO" id="GO:0004386">
    <property type="term" value="F:helicase activity"/>
    <property type="evidence" value="ECO:0007669"/>
    <property type="project" value="UniProtKB-KW"/>
</dbReference>
<evidence type="ECO:0000256" key="4">
    <source>
        <dbReference type="ARBA" id="ARBA00022840"/>
    </source>
</evidence>
<dbReference type="GO" id="GO:0016787">
    <property type="term" value="F:hydrolase activity"/>
    <property type="evidence" value="ECO:0007669"/>
    <property type="project" value="UniProtKB-KW"/>
</dbReference>
<sequence length="555" mass="60751">MFSSFYDNAPVVEIEGRMFPVDLNYIPAGRDGMLDATHVVAAVAEAAVTIHQHFTDPSDGDVLRFLPGQDDVLRAKQHFEKIIAKNAKQAGTLDSVVAHALYGKQDPDEQAEVLKKYTGAASQRKRKMIFSTNIAETSVTIDGVAFVVDSGLMKGVVYDPIRNMTSLKAHAISRSSAIQRMGRAGRTQPGKCFRLYSIRDYNEMEVGSVAEIFQQPLSLALLTLHHIGIDPRHFAWIQSPNDAAMAQAEEELTFLGAIDASKQLTDLGKLIADVQLDPRVVRMIDCGSRRGLGCVATDLAAVMSVAHIFFWSGGNDKKAKAEAAKKKAQFLTSDGDIVSMYHAYCEWETVLNTGTMNESNDGSGNETGTVEEEDDKDPEEAATAAMGAALKRTVALVRRNSDLWKQGQEEEEEEEEENKDNNDDDDTSSVCSEEPSPVKQRAPKAKNVFDLRRIAAKWCVKNSLNGKALGIALAFAKELRGIFRKTAGWKIGGNDSKADDAVDGESIRRLITAGYFMNVARLKPVSRFGLQYYALFSGVTGSLHFGSALNPDRNV</sequence>
<comment type="caution">
    <text evidence="7">The sequence shown here is derived from an EMBL/GenBank/DDBJ whole genome shotgun (WGS) entry which is preliminary data.</text>
</comment>
<dbReference type="Pfam" id="PF04408">
    <property type="entry name" value="WHD_HA2"/>
    <property type="match status" value="1"/>
</dbReference>
<evidence type="ECO:0000313" key="7">
    <source>
        <dbReference type="EMBL" id="KAK1941940.1"/>
    </source>
</evidence>
<feature type="compositionally biased region" description="Polar residues" evidence="5">
    <location>
        <begin position="354"/>
        <end position="368"/>
    </location>
</feature>
<dbReference type="SUPFAM" id="SSF52540">
    <property type="entry name" value="P-loop containing nucleoside triphosphate hydrolases"/>
    <property type="match status" value="1"/>
</dbReference>
<feature type="region of interest" description="Disordered" evidence="5">
    <location>
        <begin position="354"/>
        <end position="385"/>
    </location>
</feature>
<feature type="compositionally biased region" description="Acidic residues" evidence="5">
    <location>
        <begin position="369"/>
        <end position="380"/>
    </location>
</feature>
<accession>A0AAD9GNZ1</accession>
<dbReference type="GO" id="GO:0003723">
    <property type="term" value="F:RNA binding"/>
    <property type="evidence" value="ECO:0007669"/>
    <property type="project" value="TreeGrafter"/>
</dbReference>
<dbReference type="Gene3D" id="1.20.120.1080">
    <property type="match status" value="1"/>
</dbReference>
<dbReference type="Gene3D" id="3.40.50.300">
    <property type="entry name" value="P-loop containing nucleotide triphosphate hydrolases"/>
    <property type="match status" value="1"/>
</dbReference>
<protein>
    <submittedName>
        <fullName evidence="7">Pre-mRNA-splicing factor ATP-dependent RNA helicase PRP1</fullName>
    </submittedName>
</protein>
<dbReference type="PROSITE" id="PS51194">
    <property type="entry name" value="HELICASE_CTER"/>
    <property type="match status" value="1"/>
</dbReference>
<gene>
    <name evidence="7" type="ORF">P3T76_007004</name>
</gene>
<evidence type="ECO:0000259" key="6">
    <source>
        <dbReference type="PROSITE" id="PS51194"/>
    </source>
</evidence>
<organism evidence="7 8">
    <name type="scientific">Phytophthora citrophthora</name>
    <dbReference type="NCBI Taxonomy" id="4793"/>
    <lineage>
        <taxon>Eukaryota</taxon>
        <taxon>Sar</taxon>
        <taxon>Stramenopiles</taxon>
        <taxon>Oomycota</taxon>
        <taxon>Peronosporomycetes</taxon>
        <taxon>Peronosporales</taxon>
        <taxon>Peronosporaceae</taxon>
        <taxon>Phytophthora</taxon>
    </lineage>
</organism>
<dbReference type="InterPro" id="IPR007502">
    <property type="entry name" value="Helicase-assoc_dom"/>
</dbReference>
<proteinExistence type="predicted"/>
<keyword evidence="2" id="KW-0378">Hydrolase</keyword>
<dbReference type="CDD" id="cd18791">
    <property type="entry name" value="SF2_C_RHA"/>
    <property type="match status" value="1"/>
</dbReference>
<dbReference type="InterPro" id="IPR027417">
    <property type="entry name" value="P-loop_NTPase"/>
</dbReference>
<dbReference type="GO" id="GO:0005524">
    <property type="term" value="F:ATP binding"/>
    <property type="evidence" value="ECO:0007669"/>
    <property type="project" value="UniProtKB-KW"/>
</dbReference>
<name>A0AAD9GNZ1_9STRA</name>
<feature type="domain" description="Helicase C-terminal" evidence="6">
    <location>
        <begin position="49"/>
        <end position="228"/>
    </location>
</feature>
<keyword evidence="4" id="KW-0067">ATP-binding</keyword>
<feature type="compositionally biased region" description="Acidic residues" evidence="5">
    <location>
        <begin position="409"/>
        <end position="427"/>
    </location>
</feature>
<reference evidence="7" key="1">
    <citation type="submission" date="2023-08" db="EMBL/GenBank/DDBJ databases">
        <title>Reference Genome Resource for the Citrus Pathogen Phytophthora citrophthora.</title>
        <authorList>
            <person name="Moller H."/>
            <person name="Coetzee B."/>
            <person name="Rose L.J."/>
            <person name="Van Niekerk J.M."/>
        </authorList>
    </citation>
    <scope>NUCLEOTIDE SEQUENCE</scope>
    <source>
        <strain evidence="7">STE-U-9442</strain>
    </source>
</reference>
<dbReference type="EMBL" id="JASMQC010000011">
    <property type="protein sequence ID" value="KAK1941940.1"/>
    <property type="molecule type" value="Genomic_DNA"/>
</dbReference>
<evidence type="ECO:0000256" key="1">
    <source>
        <dbReference type="ARBA" id="ARBA00022741"/>
    </source>
</evidence>
<evidence type="ECO:0000313" key="8">
    <source>
        <dbReference type="Proteomes" id="UP001259832"/>
    </source>
</evidence>
<dbReference type="Pfam" id="PF00271">
    <property type="entry name" value="Helicase_C"/>
    <property type="match status" value="1"/>
</dbReference>
<dbReference type="PANTHER" id="PTHR18934">
    <property type="entry name" value="ATP-DEPENDENT RNA HELICASE"/>
    <property type="match status" value="1"/>
</dbReference>
<dbReference type="InterPro" id="IPR048333">
    <property type="entry name" value="HA2_WH"/>
</dbReference>
<dbReference type="PANTHER" id="PTHR18934:SF221">
    <property type="entry name" value="ATP-DEPENDENT RNA HELICASE DHX34-RELATED"/>
    <property type="match status" value="1"/>
</dbReference>
<keyword evidence="8" id="KW-1185">Reference proteome</keyword>
<dbReference type="SMART" id="SM00490">
    <property type="entry name" value="HELICc"/>
    <property type="match status" value="1"/>
</dbReference>
<feature type="region of interest" description="Disordered" evidence="5">
    <location>
        <begin position="404"/>
        <end position="444"/>
    </location>
</feature>
<keyword evidence="1" id="KW-0547">Nucleotide-binding</keyword>
<evidence type="ECO:0000256" key="5">
    <source>
        <dbReference type="SAM" id="MobiDB-lite"/>
    </source>
</evidence>
<evidence type="ECO:0000256" key="2">
    <source>
        <dbReference type="ARBA" id="ARBA00022801"/>
    </source>
</evidence>
<evidence type="ECO:0000256" key="3">
    <source>
        <dbReference type="ARBA" id="ARBA00022806"/>
    </source>
</evidence>